<evidence type="ECO:0000256" key="1">
    <source>
        <dbReference type="ARBA" id="ARBA00005417"/>
    </source>
</evidence>
<evidence type="ECO:0000256" key="5">
    <source>
        <dbReference type="ARBA" id="ARBA00022967"/>
    </source>
</evidence>
<dbReference type="OrthoDB" id="9810077at2"/>
<evidence type="ECO:0000259" key="7">
    <source>
        <dbReference type="PROSITE" id="PS50893"/>
    </source>
</evidence>
<keyword evidence="4" id="KW-0067">ATP-binding</keyword>
<evidence type="ECO:0000313" key="9">
    <source>
        <dbReference type="Proteomes" id="UP000186894"/>
    </source>
</evidence>
<keyword evidence="2" id="KW-0813">Transport</keyword>
<organism evidence="8 9">
    <name type="scientific">Rhizobium oryziradicis</name>
    <dbReference type="NCBI Taxonomy" id="1867956"/>
    <lineage>
        <taxon>Bacteria</taxon>
        <taxon>Pseudomonadati</taxon>
        <taxon>Pseudomonadota</taxon>
        <taxon>Alphaproteobacteria</taxon>
        <taxon>Hyphomicrobiales</taxon>
        <taxon>Rhizobiaceae</taxon>
        <taxon>Rhizobium/Agrobacterium group</taxon>
        <taxon>Rhizobium</taxon>
    </lineage>
</organism>
<keyword evidence="3" id="KW-0547">Nucleotide-binding</keyword>
<dbReference type="PROSITE" id="PS00211">
    <property type="entry name" value="ABC_TRANSPORTER_1"/>
    <property type="match status" value="1"/>
</dbReference>
<dbReference type="Proteomes" id="UP000186894">
    <property type="component" value="Unassembled WGS sequence"/>
</dbReference>
<comment type="function">
    <text evidence="6">Part of the ABC transporter complex HmuTUV involved in hemin import. Responsible for energy coupling to the transport system.</text>
</comment>
<feature type="domain" description="ABC transporter" evidence="7">
    <location>
        <begin position="4"/>
        <end position="243"/>
    </location>
</feature>
<dbReference type="STRING" id="1867956.BJF95_15190"/>
<dbReference type="PROSITE" id="PS50893">
    <property type="entry name" value="ABC_TRANSPORTER_2"/>
    <property type="match status" value="1"/>
</dbReference>
<evidence type="ECO:0000256" key="4">
    <source>
        <dbReference type="ARBA" id="ARBA00022840"/>
    </source>
</evidence>
<keyword evidence="9" id="KW-1185">Reference proteome</keyword>
<proteinExistence type="inferred from homology"/>
<dbReference type="InterPro" id="IPR003439">
    <property type="entry name" value="ABC_transporter-like_ATP-bd"/>
</dbReference>
<evidence type="ECO:0000256" key="3">
    <source>
        <dbReference type="ARBA" id="ARBA00022741"/>
    </source>
</evidence>
<evidence type="ECO:0000256" key="2">
    <source>
        <dbReference type="ARBA" id="ARBA00022448"/>
    </source>
</evidence>
<name>A0A1Q8ZY92_9HYPH</name>
<dbReference type="GO" id="GO:0005524">
    <property type="term" value="F:ATP binding"/>
    <property type="evidence" value="ECO:0007669"/>
    <property type="project" value="UniProtKB-KW"/>
</dbReference>
<evidence type="ECO:0000313" key="8">
    <source>
        <dbReference type="EMBL" id="OLP46994.1"/>
    </source>
</evidence>
<reference evidence="8 9" key="1">
    <citation type="submission" date="2016-09" db="EMBL/GenBank/DDBJ databases">
        <title>Rhizobium oryziradicis sp. nov., isolated from the root of rice.</title>
        <authorList>
            <person name="Zhao J."/>
            <person name="Zhang X."/>
        </authorList>
    </citation>
    <scope>NUCLEOTIDE SEQUENCE [LARGE SCALE GENOMIC DNA]</scope>
    <source>
        <strain evidence="8 9">N19</strain>
    </source>
</reference>
<protein>
    <submittedName>
        <fullName evidence="8">Iron ABC transporter</fullName>
    </submittedName>
</protein>
<dbReference type="Gene3D" id="3.40.50.300">
    <property type="entry name" value="P-loop containing nucleotide triphosphate hydrolases"/>
    <property type="match status" value="1"/>
</dbReference>
<comment type="caution">
    <text evidence="8">The sequence shown here is derived from an EMBL/GenBank/DDBJ whole genome shotgun (WGS) entry which is preliminary data.</text>
</comment>
<dbReference type="GO" id="GO:0016887">
    <property type="term" value="F:ATP hydrolysis activity"/>
    <property type="evidence" value="ECO:0007669"/>
    <property type="project" value="InterPro"/>
</dbReference>
<sequence>MADLTAHNLDVRYGDRRILHGVNVCARAGQVTVIAGPNGSGKSTLIKAISGEIPYQGKVCINGTDLVTLKAWQMAALRAVLPQETSIAFSYSVAEVVRFGLEAGAMGRSQRTSALIETALQRVDLTGFSNRLVSQLSGGERQRVQLARVLCQIWEPMGDDGPRWLVMDEPVANLDIKHQIALMDIASHYARQGGGVIAVMHDLNLSAIYADHLVLMKEGAVAIEGAPSLVLTRKSLRDVFDCPIAPNVIAPNMPFILPQSMFAC</sequence>
<dbReference type="SMART" id="SM00382">
    <property type="entry name" value="AAA"/>
    <property type="match status" value="1"/>
</dbReference>
<dbReference type="CDD" id="cd03214">
    <property type="entry name" value="ABC_Iron-Siderophores_B12_Hemin"/>
    <property type="match status" value="1"/>
</dbReference>
<dbReference type="RefSeq" id="WP_075637477.1">
    <property type="nucleotide sequence ID" value="NZ_MKIM01000016.1"/>
</dbReference>
<dbReference type="SUPFAM" id="SSF52540">
    <property type="entry name" value="P-loop containing nucleoside triphosphate hydrolases"/>
    <property type="match status" value="1"/>
</dbReference>
<dbReference type="EMBL" id="MKIM01000016">
    <property type="protein sequence ID" value="OLP46994.1"/>
    <property type="molecule type" value="Genomic_DNA"/>
</dbReference>
<dbReference type="InterPro" id="IPR003593">
    <property type="entry name" value="AAA+_ATPase"/>
</dbReference>
<keyword evidence="5" id="KW-1278">Translocase</keyword>
<accession>A0A1Q8ZY92</accession>
<evidence type="ECO:0000256" key="6">
    <source>
        <dbReference type="ARBA" id="ARBA00037066"/>
    </source>
</evidence>
<dbReference type="PANTHER" id="PTHR42794">
    <property type="entry name" value="HEMIN IMPORT ATP-BINDING PROTEIN HMUV"/>
    <property type="match status" value="1"/>
</dbReference>
<dbReference type="AlphaFoldDB" id="A0A1Q8ZY92"/>
<gene>
    <name evidence="8" type="ORF">BJF95_15190</name>
</gene>
<dbReference type="NCBIfam" id="NF010068">
    <property type="entry name" value="PRK13548.1"/>
    <property type="match status" value="1"/>
</dbReference>
<comment type="similarity">
    <text evidence="1">Belongs to the ABC transporter superfamily.</text>
</comment>
<dbReference type="InterPro" id="IPR017871">
    <property type="entry name" value="ABC_transporter-like_CS"/>
</dbReference>
<dbReference type="InterPro" id="IPR027417">
    <property type="entry name" value="P-loop_NTPase"/>
</dbReference>
<dbReference type="Pfam" id="PF00005">
    <property type="entry name" value="ABC_tran"/>
    <property type="match status" value="1"/>
</dbReference>
<dbReference type="PANTHER" id="PTHR42794:SF1">
    <property type="entry name" value="HEMIN IMPORT ATP-BINDING PROTEIN HMUV"/>
    <property type="match status" value="1"/>
</dbReference>